<dbReference type="GO" id="GO:0015293">
    <property type="term" value="F:symporter activity"/>
    <property type="evidence" value="ECO:0007669"/>
    <property type="project" value="UniProtKB-KW"/>
</dbReference>
<evidence type="ECO:0000256" key="6">
    <source>
        <dbReference type="ARBA" id="ARBA00023136"/>
    </source>
</evidence>
<protein>
    <recommendedName>
        <fullName evidence="11">Ileal sodium/bile acid cotransporter</fullName>
    </recommendedName>
</protein>
<evidence type="ECO:0008006" key="11">
    <source>
        <dbReference type="Google" id="ProtNLM"/>
    </source>
</evidence>
<dbReference type="GO" id="GO:0016020">
    <property type="term" value="C:membrane"/>
    <property type="evidence" value="ECO:0007669"/>
    <property type="project" value="UniProtKB-SubCell"/>
</dbReference>
<sequence>MKTTPFWLLGLCLILVTGITAQKQKKRISLIVHPSSLSQVPQGQTYDIWFDFQLLNGISIDKEISYVLNSSFSDVRMANFEGNGITVSEKDILAGKGNISMPLNIHVLGELFVNFTVYQKQKGLVKPDPYLQVNNYNVTAVSQSQATDKIFTIVLTVCIMVNTVNMGCGLDLNIIKEVLKKPVGPTVGFLSQFCFMPMFGFAISWVVFNQNLLRLGLFVIGVCPGGVASNFWTLLFNGDVNLSITMTFVSTIAAMGMMPLWIWLLSGYYLNDYGNVKVPFDNLIMSLVTLTLPLGVGLLIRKYKRNWADFITDHVVKPTSLILMIAMTALAFYTLSHIFVLFDRSIVISGMILGWAGYAFGATFAWICRLKKPQIIAISFETALQNGSVGYIILKLSLPAPYSDLAALPAISAMLFTSFTLIGVYCIYMCYQKLSAYQKGKKEGKVKRNRSDLPTQLSQAPLLETPITPITPTFFGNGVNIQESWSKSSQYTEMAPEVYYPPGVPYTGRRGLTRQISDAETQTYYELN</sequence>
<dbReference type="PANTHER" id="PTHR10361:SF28">
    <property type="entry name" value="P3 PROTEIN-RELATED"/>
    <property type="match status" value="1"/>
</dbReference>
<feature type="transmembrane region" description="Helical" evidence="7">
    <location>
        <begin position="346"/>
        <end position="368"/>
    </location>
</feature>
<dbReference type="InterPro" id="IPR004710">
    <property type="entry name" value="Bilac:Na_transpt"/>
</dbReference>
<dbReference type="AlphaFoldDB" id="A0AA88HN55"/>
<evidence type="ECO:0000256" key="7">
    <source>
        <dbReference type="SAM" id="Phobius"/>
    </source>
</evidence>
<dbReference type="PANTHER" id="PTHR10361">
    <property type="entry name" value="SODIUM-BILE ACID COTRANSPORTER"/>
    <property type="match status" value="1"/>
</dbReference>
<evidence type="ECO:0000256" key="3">
    <source>
        <dbReference type="ARBA" id="ARBA00022692"/>
    </source>
</evidence>
<keyword evidence="4" id="KW-0769">Symport</keyword>
<evidence type="ECO:0000256" key="8">
    <source>
        <dbReference type="SAM" id="SignalP"/>
    </source>
</evidence>
<evidence type="ECO:0000256" key="1">
    <source>
        <dbReference type="ARBA" id="ARBA00004141"/>
    </source>
</evidence>
<dbReference type="Pfam" id="PF01758">
    <property type="entry name" value="SBF"/>
    <property type="match status" value="1"/>
</dbReference>
<evidence type="ECO:0000256" key="2">
    <source>
        <dbReference type="ARBA" id="ARBA00006528"/>
    </source>
</evidence>
<keyword evidence="6 7" id="KW-0472">Membrane</keyword>
<proteinExistence type="inferred from homology"/>
<comment type="caution">
    <text evidence="9">The sequence shown here is derived from an EMBL/GenBank/DDBJ whole genome shotgun (WGS) entry which is preliminary data.</text>
</comment>
<comment type="similarity">
    <text evidence="2">Belongs to the bile acid:sodium symporter (BASS) (TC 2.A.28) family.</text>
</comment>
<comment type="subcellular location">
    <subcellularLocation>
        <location evidence="1">Membrane</location>
        <topology evidence="1">Multi-pass membrane protein</topology>
    </subcellularLocation>
</comment>
<feature type="transmembrane region" description="Helical" evidence="7">
    <location>
        <begin position="375"/>
        <end position="394"/>
    </location>
</feature>
<dbReference type="InterPro" id="IPR002657">
    <property type="entry name" value="BilAc:Na_symport/Acr3"/>
</dbReference>
<dbReference type="InterPro" id="IPR038770">
    <property type="entry name" value="Na+/solute_symporter_sf"/>
</dbReference>
<keyword evidence="10" id="KW-1185">Reference proteome</keyword>
<organism evidence="9 10">
    <name type="scientific">Artemia franciscana</name>
    <name type="common">Brine shrimp</name>
    <name type="synonym">Artemia sanfranciscana</name>
    <dbReference type="NCBI Taxonomy" id="6661"/>
    <lineage>
        <taxon>Eukaryota</taxon>
        <taxon>Metazoa</taxon>
        <taxon>Ecdysozoa</taxon>
        <taxon>Arthropoda</taxon>
        <taxon>Crustacea</taxon>
        <taxon>Branchiopoda</taxon>
        <taxon>Anostraca</taxon>
        <taxon>Artemiidae</taxon>
        <taxon>Artemia</taxon>
    </lineage>
</organism>
<reference evidence="9" key="1">
    <citation type="submission" date="2023-07" db="EMBL/GenBank/DDBJ databases">
        <title>Chromosome-level genome assembly of Artemia franciscana.</title>
        <authorList>
            <person name="Jo E."/>
        </authorList>
    </citation>
    <scope>NUCLEOTIDE SEQUENCE</scope>
    <source>
        <tissue evidence="9">Whole body</tissue>
    </source>
</reference>
<feature type="transmembrane region" description="Helical" evidence="7">
    <location>
        <begin position="406"/>
        <end position="431"/>
    </location>
</feature>
<evidence type="ECO:0000313" key="10">
    <source>
        <dbReference type="Proteomes" id="UP001187531"/>
    </source>
</evidence>
<feature type="transmembrane region" description="Helical" evidence="7">
    <location>
        <begin position="321"/>
        <end position="340"/>
    </location>
</feature>
<feature type="transmembrane region" description="Helical" evidence="7">
    <location>
        <begin position="282"/>
        <end position="300"/>
    </location>
</feature>
<keyword evidence="4" id="KW-0813">Transport</keyword>
<accession>A0AA88HN55</accession>
<feature type="transmembrane region" description="Helical" evidence="7">
    <location>
        <begin position="214"/>
        <end position="236"/>
    </location>
</feature>
<evidence type="ECO:0000256" key="4">
    <source>
        <dbReference type="ARBA" id="ARBA00022847"/>
    </source>
</evidence>
<keyword evidence="8" id="KW-0732">Signal</keyword>
<evidence type="ECO:0000313" key="9">
    <source>
        <dbReference type="EMBL" id="KAK2708602.1"/>
    </source>
</evidence>
<feature type="transmembrane region" description="Helical" evidence="7">
    <location>
        <begin position="248"/>
        <end position="270"/>
    </location>
</feature>
<dbReference type="Proteomes" id="UP001187531">
    <property type="component" value="Unassembled WGS sequence"/>
</dbReference>
<feature type="chain" id="PRO_5041639029" description="Ileal sodium/bile acid cotransporter" evidence="8">
    <location>
        <begin position="22"/>
        <end position="528"/>
    </location>
</feature>
<dbReference type="EMBL" id="JAVRJZ010000018">
    <property type="protein sequence ID" value="KAK2708602.1"/>
    <property type="molecule type" value="Genomic_DNA"/>
</dbReference>
<name>A0AA88HN55_ARTSF</name>
<evidence type="ECO:0000256" key="5">
    <source>
        <dbReference type="ARBA" id="ARBA00022989"/>
    </source>
</evidence>
<dbReference type="Gene3D" id="1.20.1530.20">
    <property type="match status" value="1"/>
</dbReference>
<keyword evidence="3 7" id="KW-0812">Transmembrane</keyword>
<feature type="transmembrane region" description="Helical" evidence="7">
    <location>
        <begin position="187"/>
        <end position="208"/>
    </location>
</feature>
<gene>
    <name evidence="9" type="ORF">QYM36_014262</name>
</gene>
<keyword evidence="5 7" id="KW-1133">Transmembrane helix</keyword>
<feature type="signal peptide" evidence="8">
    <location>
        <begin position="1"/>
        <end position="21"/>
    </location>
</feature>